<accession>A0A6A7ANX9</accession>
<sequence length="190" mass="20272">MQNLAKAPWASGHGWTAGMRRGGLLSARLPGAIVEVQFPCLQATVWRSGQSTVSSLMLLPLETGLLWSSLATRLCRDVAMDGPAALCCTAPGWTSAAREPPRWARGVGTGTAVPHRASCSAQWRCGVDSHWVCLGAPSAPSRGGGRVSRNRHRRNTSEPTPESAWGHRTFYRGGAPSRARAEGKHRPAPS</sequence>
<evidence type="ECO:0000313" key="3">
    <source>
        <dbReference type="Proteomes" id="UP000799423"/>
    </source>
</evidence>
<feature type="region of interest" description="Disordered" evidence="1">
    <location>
        <begin position="139"/>
        <end position="190"/>
    </location>
</feature>
<feature type="compositionally biased region" description="Basic and acidic residues" evidence="1">
    <location>
        <begin position="179"/>
        <end position="190"/>
    </location>
</feature>
<evidence type="ECO:0000313" key="2">
    <source>
        <dbReference type="EMBL" id="KAF2844951.1"/>
    </source>
</evidence>
<name>A0A6A7ANX9_9PLEO</name>
<reference evidence="2" key="1">
    <citation type="submission" date="2020-01" db="EMBL/GenBank/DDBJ databases">
        <authorList>
            <consortium name="DOE Joint Genome Institute"/>
            <person name="Haridas S."/>
            <person name="Albert R."/>
            <person name="Binder M."/>
            <person name="Bloem J."/>
            <person name="Labutti K."/>
            <person name="Salamov A."/>
            <person name="Andreopoulos B."/>
            <person name="Baker S.E."/>
            <person name="Barry K."/>
            <person name="Bills G."/>
            <person name="Bluhm B.H."/>
            <person name="Cannon C."/>
            <person name="Castanera R."/>
            <person name="Culley D.E."/>
            <person name="Daum C."/>
            <person name="Ezra D."/>
            <person name="Gonzalez J.B."/>
            <person name="Henrissat B."/>
            <person name="Kuo A."/>
            <person name="Liang C."/>
            <person name="Lipzen A."/>
            <person name="Lutzoni F."/>
            <person name="Magnuson J."/>
            <person name="Mondo S."/>
            <person name="Nolan M."/>
            <person name="Ohm R."/>
            <person name="Pangilinan J."/>
            <person name="Park H.-J."/>
            <person name="Ramirez L."/>
            <person name="Alfaro M."/>
            <person name="Sun H."/>
            <person name="Tritt A."/>
            <person name="Yoshinaga Y."/>
            <person name="Zwiers L.-H."/>
            <person name="Turgeon B.G."/>
            <person name="Goodwin S.B."/>
            <person name="Spatafora J.W."/>
            <person name="Crous P.W."/>
            <person name="Grigoriev I.V."/>
        </authorList>
    </citation>
    <scope>NUCLEOTIDE SEQUENCE</scope>
    <source>
        <strain evidence="2">IPT5</strain>
    </source>
</reference>
<evidence type="ECO:0000256" key="1">
    <source>
        <dbReference type="SAM" id="MobiDB-lite"/>
    </source>
</evidence>
<gene>
    <name evidence="2" type="ORF">T440DRAFT_298236</name>
</gene>
<dbReference type="Proteomes" id="UP000799423">
    <property type="component" value="Unassembled WGS sequence"/>
</dbReference>
<dbReference type="AlphaFoldDB" id="A0A6A7ANX9"/>
<keyword evidence="3" id="KW-1185">Reference proteome</keyword>
<proteinExistence type="predicted"/>
<protein>
    <submittedName>
        <fullName evidence="2">Uncharacterized protein</fullName>
    </submittedName>
</protein>
<organism evidence="2 3">
    <name type="scientific">Plenodomus tracheiphilus IPT5</name>
    <dbReference type="NCBI Taxonomy" id="1408161"/>
    <lineage>
        <taxon>Eukaryota</taxon>
        <taxon>Fungi</taxon>
        <taxon>Dikarya</taxon>
        <taxon>Ascomycota</taxon>
        <taxon>Pezizomycotina</taxon>
        <taxon>Dothideomycetes</taxon>
        <taxon>Pleosporomycetidae</taxon>
        <taxon>Pleosporales</taxon>
        <taxon>Pleosporineae</taxon>
        <taxon>Leptosphaeriaceae</taxon>
        <taxon>Plenodomus</taxon>
    </lineage>
</organism>
<dbReference type="EMBL" id="MU006358">
    <property type="protein sequence ID" value="KAF2844951.1"/>
    <property type="molecule type" value="Genomic_DNA"/>
</dbReference>